<evidence type="ECO:0000256" key="5">
    <source>
        <dbReference type="ARBA" id="ARBA00023180"/>
    </source>
</evidence>
<feature type="signal peptide" evidence="6">
    <location>
        <begin position="1"/>
        <end position="23"/>
    </location>
</feature>
<protein>
    <recommendedName>
        <fullName evidence="6">1,3-beta-glucanosyltransferase</fullName>
        <ecNumber evidence="6">2.4.1.-</ecNumber>
    </recommendedName>
</protein>
<dbReference type="InterPro" id="IPR004886">
    <property type="entry name" value="Glucanosyltransferase"/>
</dbReference>
<gene>
    <name evidence="8" type="ORF">DAPK24_041950</name>
</gene>
<organism evidence="8 9">
    <name type="scientific">Pichia kluyveri</name>
    <name type="common">Yeast</name>
    <dbReference type="NCBI Taxonomy" id="36015"/>
    <lineage>
        <taxon>Eukaryota</taxon>
        <taxon>Fungi</taxon>
        <taxon>Dikarya</taxon>
        <taxon>Ascomycota</taxon>
        <taxon>Saccharomycotina</taxon>
        <taxon>Pichiomycetes</taxon>
        <taxon>Pichiales</taxon>
        <taxon>Pichiaceae</taxon>
        <taxon>Pichia</taxon>
    </lineage>
</organism>
<evidence type="ECO:0000313" key="9">
    <source>
        <dbReference type="Proteomes" id="UP001378960"/>
    </source>
</evidence>
<dbReference type="Proteomes" id="UP001378960">
    <property type="component" value="Unassembled WGS sequence"/>
</dbReference>
<evidence type="ECO:0000256" key="1">
    <source>
        <dbReference type="ARBA" id="ARBA00004589"/>
    </source>
</evidence>
<reference evidence="8 9" key="1">
    <citation type="journal article" date="2023" name="Elife">
        <title>Identification of key yeast species and microbe-microbe interactions impacting larval growth of Drosophila in the wild.</title>
        <authorList>
            <person name="Mure A."/>
            <person name="Sugiura Y."/>
            <person name="Maeda R."/>
            <person name="Honda K."/>
            <person name="Sakurai N."/>
            <person name="Takahashi Y."/>
            <person name="Watada M."/>
            <person name="Katoh T."/>
            <person name="Gotoh A."/>
            <person name="Gotoh Y."/>
            <person name="Taniguchi I."/>
            <person name="Nakamura K."/>
            <person name="Hayashi T."/>
            <person name="Katayama T."/>
            <person name="Uemura T."/>
            <person name="Hattori Y."/>
        </authorList>
    </citation>
    <scope>NUCLEOTIDE SEQUENCE [LARGE SCALE GENOMIC DNA]</scope>
    <source>
        <strain evidence="8 9">PK-24</strain>
    </source>
</reference>
<dbReference type="SUPFAM" id="SSF51445">
    <property type="entry name" value="(Trans)glycosidases"/>
    <property type="match status" value="1"/>
</dbReference>
<keyword evidence="6" id="KW-0449">Lipoprotein</keyword>
<evidence type="ECO:0000256" key="4">
    <source>
        <dbReference type="ARBA" id="ARBA00022729"/>
    </source>
</evidence>
<keyword evidence="4 6" id="KW-0732">Signal</keyword>
<keyword evidence="5" id="KW-0325">Glycoprotein</keyword>
<name>A0AAV5R8X0_PICKL</name>
<evidence type="ECO:0000256" key="3">
    <source>
        <dbReference type="ARBA" id="ARBA00022622"/>
    </source>
</evidence>
<dbReference type="PANTHER" id="PTHR31468">
    <property type="entry name" value="1,3-BETA-GLUCANOSYLTRANSFERASE GAS1"/>
    <property type="match status" value="1"/>
</dbReference>
<keyword evidence="6" id="KW-0808">Transferase</keyword>
<accession>A0AAV5R8X0</accession>
<dbReference type="GO" id="GO:0098552">
    <property type="term" value="C:side of membrane"/>
    <property type="evidence" value="ECO:0007669"/>
    <property type="project" value="UniProtKB-KW"/>
</dbReference>
<keyword evidence="9" id="KW-1185">Reference proteome</keyword>
<dbReference type="AlphaFoldDB" id="A0AAV5R8X0"/>
<comment type="subcellular location">
    <subcellularLocation>
        <location evidence="6">Cell membrane</location>
        <topology evidence="6">Lipid-anchor</topology>
        <topology evidence="6">GPI-anchor</topology>
    </subcellularLocation>
    <subcellularLocation>
        <location evidence="1">Membrane</location>
        <topology evidence="1">Lipid-anchor</topology>
        <topology evidence="1">GPI-anchor</topology>
    </subcellularLocation>
</comment>
<evidence type="ECO:0000256" key="7">
    <source>
        <dbReference type="SAM" id="MobiDB-lite"/>
    </source>
</evidence>
<comment type="similarity">
    <text evidence="2 6">Belongs to the glycosyl hydrolase 72 family.</text>
</comment>
<dbReference type="EMBL" id="BTGB01000009">
    <property type="protein sequence ID" value="GMM47597.1"/>
    <property type="molecule type" value="Genomic_DNA"/>
</dbReference>
<keyword evidence="3 6" id="KW-0336">GPI-anchor</keyword>
<dbReference type="Gene3D" id="3.20.20.80">
    <property type="entry name" value="Glycosidases"/>
    <property type="match status" value="1"/>
</dbReference>
<dbReference type="InterPro" id="IPR017853">
    <property type="entry name" value="GH"/>
</dbReference>
<dbReference type="GO" id="GO:0005886">
    <property type="term" value="C:plasma membrane"/>
    <property type="evidence" value="ECO:0007669"/>
    <property type="project" value="UniProtKB-SubCell"/>
</dbReference>
<dbReference type="GO" id="GO:0071970">
    <property type="term" value="P:fungal-type cell wall (1-&gt;3)-beta-D-glucan biosynthetic process"/>
    <property type="evidence" value="ECO:0007669"/>
    <property type="project" value="TreeGrafter"/>
</dbReference>
<dbReference type="Pfam" id="PF03198">
    <property type="entry name" value="Glyco_hydro_72"/>
    <property type="match status" value="1"/>
</dbReference>
<evidence type="ECO:0000313" key="8">
    <source>
        <dbReference type="EMBL" id="GMM47597.1"/>
    </source>
</evidence>
<proteinExistence type="inferred from homology"/>
<feature type="compositionally biased region" description="Low complexity" evidence="7">
    <location>
        <begin position="461"/>
        <end position="485"/>
    </location>
</feature>
<evidence type="ECO:0000256" key="6">
    <source>
        <dbReference type="RuleBase" id="RU361209"/>
    </source>
</evidence>
<dbReference type="GO" id="GO:0016740">
    <property type="term" value="F:transferase activity"/>
    <property type="evidence" value="ECO:0007669"/>
    <property type="project" value="UniProtKB-KW"/>
</dbReference>
<feature type="chain" id="PRO_5043109159" description="1,3-beta-glucanosyltransferase" evidence="6">
    <location>
        <begin position="24"/>
        <end position="525"/>
    </location>
</feature>
<dbReference type="PANTHER" id="PTHR31468:SF4">
    <property type="entry name" value="1,3-BETA-GLUCANOSYLTRANSFERASE GAS3-RELATED"/>
    <property type="match status" value="1"/>
</dbReference>
<evidence type="ECO:0000256" key="2">
    <source>
        <dbReference type="ARBA" id="ARBA00007528"/>
    </source>
</evidence>
<dbReference type="EC" id="2.4.1.-" evidence="6"/>
<comment type="function">
    <text evidence="6">Splits internally a 1,3-beta-glucan molecule and transfers the newly generated reducing end (the donor) to the non-reducing end of another 1,3-beta-glucan molecule (the acceptor) forming a 1,3-beta linkage, resulting in the elongation of 1,3-beta-glucan chains in the cell wall.</text>
</comment>
<comment type="caution">
    <text evidence="8">The sequence shown here is derived from an EMBL/GenBank/DDBJ whole genome shotgun (WGS) entry which is preliminary data.</text>
</comment>
<sequence>MLLLKAIATTLLCIGSSIQQANALLPLTIKSNKFVQPSLDSDLGEAFFINGVDYQPGGSSDYTYNMTSDVLTNPDVCARDATALQNLGINTIRIYTIDPDLNHDQCMSIFNSAGIYVILDVNSPLGGESLNREDPEGTYNAWYMSRVFKVIESFRTYSNVIGFFLGNEVINDDKSAGIDPRYLRAITRDARVYIENRLKDDNNTSARDIFVGYSAADDLSLRKPTFEYLTCQNDDEKLDSSIQFFGLNSYEWCSGISDWQSSGYSKMENEFQNSSVPFFFSEYGCNTKSPRTFDEVSEGVYDSRLTDIMDGGLIYEYSMEAARYGLVEIDENDVNLLQDYFNYKDQLSKAKIPKINESDIPDYERPQCNTNSIQSLDKSFNASFSLPEANKDTQWMIDNGVSIEHVGKFVDVDDYLNLYISDATSTNDKLTRANFVVATGDSSSTTSLYLTIDQKNLINGKSTSSKSSSRISSSHRPISSTTIQTSSSSTVSTVSSISSTSHTNGAGQLEAGVFAGFIGFVAALL</sequence>
<keyword evidence="6" id="KW-0472">Membrane</keyword>
<dbReference type="GO" id="GO:0031505">
    <property type="term" value="P:fungal-type cell wall organization"/>
    <property type="evidence" value="ECO:0007669"/>
    <property type="project" value="TreeGrafter"/>
</dbReference>
<feature type="region of interest" description="Disordered" evidence="7">
    <location>
        <begin position="460"/>
        <end position="485"/>
    </location>
</feature>